<accession>A0A1C6RRT9</accession>
<name>A0A1C6RRT9_9ACTN</name>
<keyword evidence="1" id="KW-0175">Coiled coil</keyword>
<evidence type="ECO:0000313" key="3">
    <source>
        <dbReference type="Proteomes" id="UP000198959"/>
    </source>
</evidence>
<dbReference type="STRING" id="145854.GA0074692_0731"/>
<keyword evidence="3" id="KW-1185">Reference proteome</keyword>
<evidence type="ECO:0000256" key="1">
    <source>
        <dbReference type="SAM" id="Coils"/>
    </source>
</evidence>
<sequence>MYRLDAGGQQRGGVLVPARALGDVNQGSGEEPVLDMRAEYDAKGRLWRATDPDKGVTTSTFNDADELVTTADARGEVLWHGYDVLGRKKELRDDSATGALRTEWRYDTLYTGQTGFQGHLTQAVRYEPAGSTNAYRWQVRSFDERYQPKGVNYVIPANETGLNGTYIYTYGYSAATGAPTSISYPAAGGLVTEELTTDYDATTGMPVRLDTSLTGFAGTMATATYTAYGERSGSIYRMPGGVYTQDAVYRDEATRRITRTTVQRETVTGTLSDRNYTYDHSGGITSIEEKPQVGQADIQCFRQDLLGRLTSAWTPEAGVTCQTDPTVANLGGPAPYWHDWTFNSTASRLTETSHTAGGDTTRTYAVPTGGQGVVRPHAVTAMTTQAPGQSNVVTNYAYDAAGNTTCRPTGAAANNCGTGINSQTLGWDAEGKLATVSAGGQTVETNIYDADGTRIIRRDSTGTTLYLPGQEIRREGTVNTGTRYYSFAGNVCASRKGSSATTDLTWLYDDHQGTQQIAVNAGTQAVTIRRQTPYGAPRGSNPTWVNNKGFVGGDIDPTGLTNVGARQYDQILGRFISVDPVLKADDPDQYNAYQYGGNNPVDNADPTGLYFTENSEDTGDRAYVTTSSTGEKKTKIVKKYVPPACGYVCQQQREEFRQASNERAEAARKQRAEAARKQRECQASFWCRTKDAASGVASDTLDWAKDNADIVGLGATILVTVGCSALTLGVGSVGCALIGGAVGGGLTAGLKGGGVGDVLLGAGTGALFGAVGGVAGKAAGTGLARGAMNLRGGAGKAIDESWKGVKDVFGELAPRAQIGVFTREGFRGVAQARSALRTMAPTKQGFWAKNARDNFPGAVGAGIVSTALPSSFTELGGANGGINAFLTGLV</sequence>
<dbReference type="InterPro" id="IPR050708">
    <property type="entry name" value="T6SS_VgrG/RHS"/>
</dbReference>
<dbReference type="PANTHER" id="PTHR32305:SF17">
    <property type="entry name" value="TRNA NUCLEASE WAPA"/>
    <property type="match status" value="1"/>
</dbReference>
<proteinExistence type="predicted"/>
<dbReference type="PANTHER" id="PTHR32305">
    <property type="match status" value="1"/>
</dbReference>
<dbReference type="AlphaFoldDB" id="A0A1C6RRT9"/>
<dbReference type="InterPro" id="IPR022385">
    <property type="entry name" value="Rhs_assc_core"/>
</dbReference>
<dbReference type="EMBL" id="FMHW01000002">
    <property type="protein sequence ID" value="SCL19897.1"/>
    <property type="molecule type" value="Genomic_DNA"/>
</dbReference>
<reference evidence="3" key="1">
    <citation type="submission" date="2016-06" db="EMBL/GenBank/DDBJ databases">
        <authorList>
            <person name="Varghese N."/>
            <person name="Submissions Spin"/>
        </authorList>
    </citation>
    <scope>NUCLEOTIDE SEQUENCE [LARGE SCALE GENOMIC DNA]</scope>
    <source>
        <strain evidence="3">DSM 43817</strain>
    </source>
</reference>
<dbReference type="OrthoDB" id="291011at2"/>
<dbReference type="Gene3D" id="2.180.10.10">
    <property type="entry name" value="RHS repeat-associated core"/>
    <property type="match status" value="1"/>
</dbReference>
<dbReference type="NCBIfam" id="TIGR03696">
    <property type="entry name" value="Rhs_assc_core"/>
    <property type="match status" value="1"/>
</dbReference>
<protein>
    <submittedName>
        <fullName evidence="2">RHS repeat-associated core domain-containing protein</fullName>
    </submittedName>
</protein>
<organism evidence="2 3">
    <name type="scientific">Micromonospora pallida</name>
    <dbReference type="NCBI Taxonomy" id="145854"/>
    <lineage>
        <taxon>Bacteria</taxon>
        <taxon>Bacillati</taxon>
        <taxon>Actinomycetota</taxon>
        <taxon>Actinomycetes</taxon>
        <taxon>Micromonosporales</taxon>
        <taxon>Micromonosporaceae</taxon>
        <taxon>Micromonospora</taxon>
    </lineage>
</organism>
<feature type="coiled-coil region" evidence="1">
    <location>
        <begin position="649"/>
        <end position="677"/>
    </location>
</feature>
<dbReference type="Proteomes" id="UP000198959">
    <property type="component" value="Unassembled WGS sequence"/>
</dbReference>
<evidence type="ECO:0000313" key="2">
    <source>
        <dbReference type="EMBL" id="SCL19897.1"/>
    </source>
</evidence>
<gene>
    <name evidence="2" type="ORF">GA0074692_0731</name>
</gene>